<sequence length="258" mass="28654">MEAASSKANATVPPISLHASIYTTPSPIASPHQINQKQTKASLLKITNYSPSLFLKMGAATEGIASTCLGIEIEIFQAKNIELKSHGSLFVRYYLSAGKNKRIQLKSRDISSKSNLFWNESFSLECIGTEDSINNLKQETVVFELRWRNTNPILAKIGGSQLLGRAEVPWKTVLESPNLEMERWVMLVPKKGSVPDDVKPPSVQIAMRARVPEMAEMEKKNRRDGRLRKRDGCGCCKDSGCRCEDYEILALAVALEAL</sequence>
<evidence type="ECO:0000313" key="1">
    <source>
        <dbReference type="EMBL" id="KAL3591590.1"/>
    </source>
</evidence>
<dbReference type="EMBL" id="RCHU02000005">
    <property type="protein sequence ID" value="KAL3591590.1"/>
    <property type="molecule type" value="Genomic_DNA"/>
</dbReference>
<keyword evidence="2" id="KW-1185">Reference proteome</keyword>
<protein>
    <submittedName>
        <fullName evidence="1">Uncharacterized protein</fullName>
    </submittedName>
</protein>
<proteinExistence type="predicted"/>
<reference evidence="1 2" key="1">
    <citation type="journal article" date="2024" name="Plant Biotechnol. J.">
        <title>Genome and CRISPR/Cas9 system of a widespread forest tree (Populus alba) in the world.</title>
        <authorList>
            <person name="Liu Y.J."/>
            <person name="Jiang P.F."/>
            <person name="Han X.M."/>
            <person name="Li X.Y."/>
            <person name="Wang H.M."/>
            <person name="Wang Y.J."/>
            <person name="Wang X.X."/>
            <person name="Zeng Q.Y."/>
        </authorList>
    </citation>
    <scope>NUCLEOTIDE SEQUENCE [LARGE SCALE GENOMIC DNA]</scope>
    <source>
        <strain evidence="2">cv. PAL-ZL1</strain>
    </source>
</reference>
<accession>A0ACC4C9G9</accession>
<gene>
    <name evidence="1" type="ORF">D5086_010230</name>
</gene>
<organism evidence="1 2">
    <name type="scientific">Populus alba</name>
    <name type="common">White poplar</name>
    <dbReference type="NCBI Taxonomy" id="43335"/>
    <lineage>
        <taxon>Eukaryota</taxon>
        <taxon>Viridiplantae</taxon>
        <taxon>Streptophyta</taxon>
        <taxon>Embryophyta</taxon>
        <taxon>Tracheophyta</taxon>
        <taxon>Spermatophyta</taxon>
        <taxon>Magnoliopsida</taxon>
        <taxon>eudicotyledons</taxon>
        <taxon>Gunneridae</taxon>
        <taxon>Pentapetalae</taxon>
        <taxon>rosids</taxon>
        <taxon>fabids</taxon>
        <taxon>Malpighiales</taxon>
        <taxon>Salicaceae</taxon>
        <taxon>Saliceae</taxon>
        <taxon>Populus</taxon>
    </lineage>
</organism>
<evidence type="ECO:0000313" key="2">
    <source>
        <dbReference type="Proteomes" id="UP000309997"/>
    </source>
</evidence>
<comment type="caution">
    <text evidence="1">The sequence shown here is derived from an EMBL/GenBank/DDBJ whole genome shotgun (WGS) entry which is preliminary data.</text>
</comment>
<dbReference type="Proteomes" id="UP000309997">
    <property type="component" value="Unassembled WGS sequence"/>
</dbReference>
<name>A0ACC4C9G9_POPAL</name>